<dbReference type="Pfam" id="PF13911">
    <property type="entry name" value="AhpC-TSA_2"/>
    <property type="match status" value="1"/>
</dbReference>
<protein>
    <submittedName>
        <fullName evidence="2">Thioredoxin-like protein AAED1</fullName>
    </submittedName>
</protein>
<dbReference type="CDD" id="cd02970">
    <property type="entry name" value="PRX_like2"/>
    <property type="match status" value="1"/>
</dbReference>
<name>A0A0M8N9E4_ESCWE</name>
<dbReference type="SUPFAM" id="SSF52833">
    <property type="entry name" value="Thioredoxin-like"/>
    <property type="match status" value="1"/>
</dbReference>
<dbReference type="Proteomes" id="UP000053831">
    <property type="component" value="Unassembled WGS sequence"/>
</dbReference>
<reference evidence="2 3" key="1">
    <citation type="submission" date="2015-07" db="EMBL/GenBank/DDBJ databases">
        <title>The genome of the fungus Escovopsis weberi, a specialized disease agent of ant agriculture.</title>
        <authorList>
            <person name="de Man T.J."/>
            <person name="Stajich J.E."/>
            <person name="Kubicek C.P."/>
            <person name="Chenthamara K."/>
            <person name="Atanasova L."/>
            <person name="Druzhinina I.S."/>
            <person name="Birnbaum S."/>
            <person name="Barribeau S.M."/>
            <person name="Teiling C."/>
            <person name="Suen G."/>
            <person name="Currie C."/>
            <person name="Gerardo N.M."/>
        </authorList>
    </citation>
    <scope>NUCLEOTIDE SEQUENCE [LARGE SCALE GENOMIC DNA]</scope>
</reference>
<feature type="region of interest" description="Disordered" evidence="1">
    <location>
        <begin position="1"/>
        <end position="60"/>
    </location>
</feature>
<dbReference type="FunFam" id="3.40.30.10:FF:000404">
    <property type="entry name" value="WGS project CABT00000000 data, contig 2.14"/>
    <property type="match status" value="1"/>
</dbReference>
<evidence type="ECO:0000256" key="1">
    <source>
        <dbReference type="SAM" id="MobiDB-lite"/>
    </source>
</evidence>
<dbReference type="OrthoDB" id="40334at2759"/>
<evidence type="ECO:0000313" key="3">
    <source>
        <dbReference type="Proteomes" id="UP000053831"/>
    </source>
</evidence>
<proteinExistence type="predicted"/>
<dbReference type="PANTHER" id="PTHR28630">
    <property type="match status" value="1"/>
</dbReference>
<dbReference type="PANTHER" id="PTHR28630:SF3">
    <property type="entry name" value="PEROXIREDOXIN-LIKE 2C"/>
    <property type="match status" value="1"/>
</dbReference>
<dbReference type="Gene3D" id="3.40.30.10">
    <property type="entry name" value="Glutaredoxin"/>
    <property type="match status" value="1"/>
</dbReference>
<dbReference type="EMBL" id="LGSR01000002">
    <property type="protein sequence ID" value="KOS22740.1"/>
    <property type="molecule type" value="Genomic_DNA"/>
</dbReference>
<gene>
    <name evidence="2" type="ORF">ESCO_003491</name>
</gene>
<evidence type="ECO:0000313" key="2">
    <source>
        <dbReference type="EMBL" id="KOS22740.1"/>
    </source>
</evidence>
<feature type="compositionally biased region" description="Low complexity" evidence="1">
    <location>
        <begin position="10"/>
        <end position="26"/>
    </location>
</feature>
<dbReference type="InterPro" id="IPR032801">
    <property type="entry name" value="PXL2A/B/C"/>
</dbReference>
<comment type="caution">
    <text evidence="2">The sequence shown here is derived from an EMBL/GenBank/DDBJ whole genome shotgun (WGS) entry which is preliminary data.</text>
</comment>
<dbReference type="AlphaFoldDB" id="A0A0M8N9E4"/>
<dbReference type="STRING" id="150374.A0A0M8N9E4"/>
<dbReference type="InterPro" id="IPR036249">
    <property type="entry name" value="Thioredoxin-like_sf"/>
</dbReference>
<feature type="region of interest" description="Disordered" evidence="1">
    <location>
        <begin position="331"/>
        <end position="358"/>
    </location>
</feature>
<organism evidence="2 3">
    <name type="scientific">Escovopsis weberi</name>
    <dbReference type="NCBI Taxonomy" id="150374"/>
    <lineage>
        <taxon>Eukaryota</taxon>
        <taxon>Fungi</taxon>
        <taxon>Dikarya</taxon>
        <taxon>Ascomycota</taxon>
        <taxon>Pezizomycotina</taxon>
        <taxon>Sordariomycetes</taxon>
        <taxon>Hypocreomycetidae</taxon>
        <taxon>Hypocreales</taxon>
        <taxon>Hypocreaceae</taxon>
        <taxon>Escovopsis</taxon>
    </lineage>
</organism>
<keyword evidence="3" id="KW-1185">Reference proteome</keyword>
<accession>A0A0M8N9E4</accession>
<sequence length="358" mass="38537">MSDSSKRSLYRSPSQQRQRQRASLPAPARPDSPAKSGSRSPRPASLSIDKTRPQDFDGELQTTDEVPSAEQLRAVEDYVLLDGSGRSHAFRSLYSGQNVARRVLVVFVRHFFCGMCQDYIRSLSESITPEALLRLPISTFIAVVGCGDPGLIDMYREATGCPFPIYTDPTRSLFDALGMVKTLSLGERPAYAQKSTARGVLDSVVQALRFVPAGLAHKSGDARQVGGEFLFEPRDVATPITSPVEPALAPAAHAFAAVRDGAGKTGGDAGAGAAAEGAGPEEKTVTWCHRMRTTRDHAEIPELMEILGLDGQGKPVQDERRWAEALEKRKGVGSSLAGAMNQMSEMRAAETTAEEGPH</sequence>